<evidence type="ECO:0000256" key="5">
    <source>
        <dbReference type="ARBA" id="ARBA00022801"/>
    </source>
</evidence>
<organism evidence="9 10">
    <name type="scientific">Basidiobolus ranarum</name>
    <dbReference type="NCBI Taxonomy" id="34480"/>
    <lineage>
        <taxon>Eukaryota</taxon>
        <taxon>Fungi</taxon>
        <taxon>Fungi incertae sedis</taxon>
        <taxon>Zoopagomycota</taxon>
        <taxon>Entomophthoromycotina</taxon>
        <taxon>Basidiobolomycetes</taxon>
        <taxon>Basidiobolales</taxon>
        <taxon>Basidiobolaceae</taxon>
        <taxon>Basidiobolus</taxon>
    </lineage>
</organism>
<protein>
    <submittedName>
        <fullName evidence="9">Uncharacterized protein</fullName>
    </submittedName>
</protein>
<dbReference type="InterPro" id="IPR008947">
    <property type="entry name" value="PLipase_C/P1_nuclease_dom_sf"/>
</dbReference>
<proteinExistence type="inferred from homology"/>
<evidence type="ECO:0000256" key="4">
    <source>
        <dbReference type="ARBA" id="ARBA00022759"/>
    </source>
</evidence>
<keyword evidence="6" id="KW-1015">Disulfide bond</keyword>
<accession>A0ABR2WEL5</accession>
<evidence type="ECO:0000313" key="10">
    <source>
        <dbReference type="Proteomes" id="UP001479436"/>
    </source>
</evidence>
<feature type="signal peptide" evidence="8">
    <location>
        <begin position="1"/>
        <end position="20"/>
    </location>
</feature>
<name>A0ABR2WEL5_9FUNG</name>
<keyword evidence="2" id="KW-0540">Nuclease</keyword>
<evidence type="ECO:0000256" key="1">
    <source>
        <dbReference type="ARBA" id="ARBA00009547"/>
    </source>
</evidence>
<evidence type="ECO:0000313" key="9">
    <source>
        <dbReference type="EMBL" id="KAK9759953.1"/>
    </source>
</evidence>
<dbReference type="Pfam" id="PF02265">
    <property type="entry name" value="S1-P1_nuclease"/>
    <property type="match status" value="1"/>
</dbReference>
<evidence type="ECO:0000256" key="6">
    <source>
        <dbReference type="ARBA" id="ARBA00023157"/>
    </source>
</evidence>
<sequence length="64" mass="6877">MRFVSLTICFSAFLATQVDAWGALGHQLTGAIAQELISNKTLQQVSLLLPATWNGDLSKAATWA</sequence>
<dbReference type="EMBL" id="JASJQH010002757">
    <property type="protein sequence ID" value="KAK9759953.1"/>
    <property type="molecule type" value="Genomic_DNA"/>
</dbReference>
<reference evidence="9 10" key="1">
    <citation type="submission" date="2023-04" db="EMBL/GenBank/DDBJ databases">
        <title>Genome of Basidiobolus ranarum AG-B5.</title>
        <authorList>
            <person name="Stajich J.E."/>
            <person name="Carter-House D."/>
            <person name="Gryganskyi A."/>
        </authorList>
    </citation>
    <scope>NUCLEOTIDE SEQUENCE [LARGE SCALE GENOMIC DNA]</scope>
    <source>
        <strain evidence="9 10">AG-B5</strain>
    </source>
</reference>
<feature type="chain" id="PRO_5046932449" evidence="8">
    <location>
        <begin position="21"/>
        <end position="64"/>
    </location>
</feature>
<keyword evidence="7" id="KW-0325">Glycoprotein</keyword>
<gene>
    <name evidence="9" type="ORF">K7432_016493</name>
</gene>
<evidence type="ECO:0000256" key="7">
    <source>
        <dbReference type="ARBA" id="ARBA00023180"/>
    </source>
</evidence>
<evidence type="ECO:0000256" key="8">
    <source>
        <dbReference type="SAM" id="SignalP"/>
    </source>
</evidence>
<dbReference type="SUPFAM" id="SSF48537">
    <property type="entry name" value="Phospholipase C/P1 nuclease"/>
    <property type="match status" value="1"/>
</dbReference>
<keyword evidence="4" id="KW-0255">Endonuclease</keyword>
<evidence type="ECO:0000256" key="2">
    <source>
        <dbReference type="ARBA" id="ARBA00022722"/>
    </source>
</evidence>
<dbReference type="Proteomes" id="UP001479436">
    <property type="component" value="Unassembled WGS sequence"/>
</dbReference>
<comment type="caution">
    <text evidence="9">The sequence shown here is derived from an EMBL/GenBank/DDBJ whole genome shotgun (WGS) entry which is preliminary data.</text>
</comment>
<keyword evidence="5" id="KW-0378">Hydrolase</keyword>
<keyword evidence="10" id="KW-1185">Reference proteome</keyword>
<feature type="non-terminal residue" evidence="9">
    <location>
        <position position="64"/>
    </location>
</feature>
<evidence type="ECO:0000256" key="3">
    <source>
        <dbReference type="ARBA" id="ARBA00022723"/>
    </source>
</evidence>
<keyword evidence="8" id="KW-0732">Signal</keyword>
<dbReference type="Gene3D" id="1.10.575.10">
    <property type="entry name" value="P1 Nuclease"/>
    <property type="match status" value="1"/>
</dbReference>
<dbReference type="InterPro" id="IPR003154">
    <property type="entry name" value="S1/P1nuclease"/>
</dbReference>
<comment type="similarity">
    <text evidence="1">Belongs to the nuclease type I family.</text>
</comment>
<keyword evidence="3" id="KW-0479">Metal-binding</keyword>